<sequence length="122" mass="13978">MFWRQPRDRSLWHMILAPTIWALHFVLVYGVTAVLCAKWDAADLARLTIFASTAVALTLIVAVGRGAWRQWDYLDGWDDIHDRPTDNHRRRFLGHVGFLLSLVSTIGVIYVTLPAVFVETCR</sequence>
<accession>A0A6L5YYK5</accession>
<keyword evidence="1" id="KW-1133">Transmembrane helix</keyword>
<feature type="transmembrane region" description="Helical" evidence="1">
    <location>
        <begin position="92"/>
        <end position="118"/>
    </location>
</feature>
<organism evidence="2 3">
    <name type="scientific">Halovulum marinum</name>
    <dbReference type="NCBI Taxonomy" id="2662447"/>
    <lineage>
        <taxon>Bacteria</taxon>
        <taxon>Pseudomonadati</taxon>
        <taxon>Pseudomonadota</taxon>
        <taxon>Alphaproteobacteria</taxon>
        <taxon>Rhodobacterales</taxon>
        <taxon>Paracoccaceae</taxon>
        <taxon>Halovulum</taxon>
    </lineage>
</organism>
<evidence type="ECO:0000313" key="3">
    <source>
        <dbReference type="Proteomes" id="UP000474957"/>
    </source>
</evidence>
<dbReference type="AlphaFoldDB" id="A0A6L5YYK5"/>
<name>A0A6L5YYK5_9RHOB</name>
<reference evidence="2 3" key="1">
    <citation type="submission" date="2019-10" db="EMBL/GenBank/DDBJ databases">
        <title>Cognatihalovulum marinum gen. nov. sp. nov., a new member of the family Rhodobacteraceae isolated from deep seawater of the Northwest Indian Ocean.</title>
        <authorList>
            <person name="Ruan C."/>
            <person name="Wang J."/>
            <person name="Zheng X."/>
            <person name="Song L."/>
            <person name="Zhu Y."/>
            <person name="Huang Y."/>
            <person name="Lu Z."/>
            <person name="Du W."/>
            <person name="Huang L."/>
            <person name="Dai X."/>
        </authorList>
    </citation>
    <scope>NUCLEOTIDE SEQUENCE [LARGE SCALE GENOMIC DNA]</scope>
    <source>
        <strain evidence="2 3">2CG4</strain>
    </source>
</reference>
<feature type="transmembrane region" description="Helical" evidence="1">
    <location>
        <begin position="47"/>
        <end position="68"/>
    </location>
</feature>
<evidence type="ECO:0000256" key="1">
    <source>
        <dbReference type="SAM" id="Phobius"/>
    </source>
</evidence>
<keyword evidence="3" id="KW-1185">Reference proteome</keyword>
<keyword evidence="1" id="KW-0472">Membrane</keyword>
<comment type="caution">
    <text evidence="2">The sequence shown here is derived from an EMBL/GenBank/DDBJ whole genome shotgun (WGS) entry which is preliminary data.</text>
</comment>
<keyword evidence="1" id="KW-0812">Transmembrane</keyword>
<protein>
    <recommendedName>
        <fullName evidence="4">Transmembrane protein</fullName>
    </recommendedName>
</protein>
<evidence type="ECO:0000313" key="2">
    <source>
        <dbReference type="EMBL" id="MSU89288.1"/>
    </source>
</evidence>
<dbReference type="Proteomes" id="UP000474957">
    <property type="component" value="Unassembled WGS sequence"/>
</dbReference>
<proteinExistence type="predicted"/>
<gene>
    <name evidence="2" type="ORF">GE300_06600</name>
</gene>
<feature type="transmembrane region" description="Helical" evidence="1">
    <location>
        <begin position="12"/>
        <end position="35"/>
    </location>
</feature>
<dbReference type="EMBL" id="WIND01000003">
    <property type="protein sequence ID" value="MSU89288.1"/>
    <property type="molecule type" value="Genomic_DNA"/>
</dbReference>
<evidence type="ECO:0008006" key="4">
    <source>
        <dbReference type="Google" id="ProtNLM"/>
    </source>
</evidence>